<feature type="transmembrane region" description="Helical" evidence="2">
    <location>
        <begin position="165"/>
        <end position="184"/>
    </location>
</feature>
<dbReference type="Proteomes" id="UP001241758">
    <property type="component" value="Unassembled WGS sequence"/>
</dbReference>
<feature type="transmembrane region" description="Helical" evidence="2">
    <location>
        <begin position="107"/>
        <end position="133"/>
    </location>
</feature>
<feature type="region of interest" description="Disordered" evidence="1">
    <location>
        <begin position="24"/>
        <end position="76"/>
    </location>
</feature>
<feature type="transmembrane region" description="Helical" evidence="2">
    <location>
        <begin position="379"/>
        <end position="401"/>
    </location>
</feature>
<evidence type="ECO:0000313" key="3">
    <source>
        <dbReference type="EMBL" id="MDI6098454.1"/>
    </source>
</evidence>
<keyword evidence="2" id="KW-0812">Transmembrane</keyword>
<keyword evidence="2" id="KW-1133">Transmembrane helix</keyword>
<feature type="transmembrane region" description="Helical" evidence="2">
    <location>
        <begin position="239"/>
        <end position="256"/>
    </location>
</feature>
<name>A0ABT6WFF3_9ACTN</name>
<feature type="transmembrane region" description="Helical" evidence="2">
    <location>
        <begin position="431"/>
        <end position="455"/>
    </location>
</feature>
<dbReference type="RefSeq" id="WP_282758111.1">
    <property type="nucleotide sequence ID" value="NZ_JASCTH010000004.1"/>
</dbReference>
<accession>A0ABT6WFF3</accession>
<feature type="transmembrane region" description="Helical" evidence="2">
    <location>
        <begin position="277"/>
        <end position="301"/>
    </location>
</feature>
<keyword evidence="2" id="KW-0472">Membrane</keyword>
<dbReference type="Pfam" id="PF19877">
    <property type="entry name" value="DUF6350"/>
    <property type="match status" value="1"/>
</dbReference>
<gene>
    <name evidence="3" type="ORF">QLQ12_07540</name>
</gene>
<proteinExistence type="predicted"/>
<reference evidence="3 4" key="1">
    <citation type="submission" date="2023-05" db="EMBL/GenBank/DDBJ databases">
        <title>Actinoplanes sp. NEAU-A12 genome sequencing.</title>
        <authorList>
            <person name="Wang Z.-S."/>
        </authorList>
    </citation>
    <scope>NUCLEOTIDE SEQUENCE [LARGE SCALE GENOMIC DNA]</scope>
    <source>
        <strain evidence="3 4">NEAU-A12</strain>
    </source>
</reference>
<keyword evidence="4" id="KW-1185">Reference proteome</keyword>
<evidence type="ECO:0000256" key="2">
    <source>
        <dbReference type="SAM" id="Phobius"/>
    </source>
</evidence>
<dbReference type="InterPro" id="IPR045931">
    <property type="entry name" value="DUF6350"/>
</dbReference>
<sequence length="500" mass="50115">MSSSPDRPGDSEDPFAVAEALQSVVRDTAAIDRERPGGAPGDRPTEAIDVGSTRNEAGQRDSGQHDTGQHDTGQHDTVVVDDAMLGRRETVRVPLQRRPPAGRRAPLVVAALFATVWAALLTYVPVAAVIGLARTLEGSGGLAGAAHAGLAAWLLGHGVPVGTSIGPLALTPLLLTALMVWRLNRAGLHVTRAVGARHSGSAGRALLVAAVVGATYALIGVAAALLTDGRGTEISTGRAASHFLAIGLVGALLGAIRGTGAVSTLARRVPQALRHGIRAGLVAAFLIVGAGAVAGGLAVALGGAQAADIIAKYQTGVAGQAGITMISVGYAVNASIWAAAYLLGPGFALGTDTTVRLTEVTLGPPPMLPLIAGLPDGPMGATGTVLLALPVIAGAVAGWALTQRLRFGRDSARRATRRNGKGSPAEADPPWSMVVLSSLLAGPVAGLVLATLAWLSGGAIGSGRLSRIGPDPVQAGLVAAIVVAVSVSLGAAAARAFRRD</sequence>
<organism evidence="3 4">
    <name type="scientific">Actinoplanes sandaracinus</name>
    <dbReference type="NCBI Taxonomy" id="3045177"/>
    <lineage>
        <taxon>Bacteria</taxon>
        <taxon>Bacillati</taxon>
        <taxon>Actinomycetota</taxon>
        <taxon>Actinomycetes</taxon>
        <taxon>Micromonosporales</taxon>
        <taxon>Micromonosporaceae</taxon>
        <taxon>Actinoplanes</taxon>
    </lineage>
</organism>
<evidence type="ECO:0000256" key="1">
    <source>
        <dbReference type="SAM" id="MobiDB-lite"/>
    </source>
</evidence>
<feature type="compositionally biased region" description="Basic and acidic residues" evidence="1">
    <location>
        <begin position="57"/>
        <end position="74"/>
    </location>
</feature>
<dbReference type="EMBL" id="JASCTH010000004">
    <property type="protein sequence ID" value="MDI6098454.1"/>
    <property type="molecule type" value="Genomic_DNA"/>
</dbReference>
<feature type="transmembrane region" description="Helical" evidence="2">
    <location>
        <begin position="475"/>
        <end position="497"/>
    </location>
</feature>
<feature type="transmembrane region" description="Helical" evidence="2">
    <location>
        <begin position="205"/>
        <end position="227"/>
    </location>
</feature>
<evidence type="ECO:0000313" key="4">
    <source>
        <dbReference type="Proteomes" id="UP001241758"/>
    </source>
</evidence>
<protein>
    <submittedName>
        <fullName evidence="3">DUF6350 family protein</fullName>
    </submittedName>
</protein>
<comment type="caution">
    <text evidence="3">The sequence shown here is derived from an EMBL/GenBank/DDBJ whole genome shotgun (WGS) entry which is preliminary data.</text>
</comment>